<dbReference type="OrthoDB" id="5766503at2"/>
<gene>
    <name evidence="1" type="ORF">SCALIN_C13_0098</name>
</gene>
<protein>
    <submittedName>
        <fullName evidence="1">Topoisomerase IA</fullName>
    </submittedName>
</protein>
<accession>A0A286TXI4</accession>
<organism evidence="1 2">
    <name type="scientific">Candidatus Scalindua japonica</name>
    <dbReference type="NCBI Taxonomy" id="1284222"/>
    <lineage>
        <taxon>Bacteria</taxon>
        <taxon>Pseudomonadati</taxon>
        <taxon>Planctomycetota</taxon>
        <taxon>Candidatus Brocadiia</taxon>
        <taxon>Candidatus Brocadiales</taxon>
        <taxon>Candidatus Scalinduaceae</taxon>
        <taxon>Candidatus Scalindua</taxon>
    </lineage>
</organism>
<name>A0A286TXI4_9BACT</name>
<dbReference type="GO" id="GO:0016853">
    <property type="term" value="F:isomerase activity"/>
    <property type="evidence" value="ECO:0007669"/>
    <property type="project" value="UniProtKB-KW"/>
</dbReference>
<evidence type="ECO:0000313" key="2">
    <source>
        <dbReference type="Proteomes" id="UP000218542"/>
    </source>
</evidence>
<reference evidence="2" key="1">
    <citation type="journal article" date="2017" name="Environ. Microbiol. Rep.">
        <title>Genetic Diversity of Marine Anaerobic Ammonium-Oxidizing Bacteria as Revealed by Genomic and Proteomic Analyses of 'Candidatus Scalindua japonica'.</title>
        <authorList>
            <person name="Oshiki M."/>
            <person name="Mizuto K."/>
            <person name="Kimura Z."/>
            <person name="Kindaichi T."/>
            <person name="Satoh H."/>
            <person name="Okabe S."/>
        </authorList>
    </citation>
    <scope>NUCLEOTIDE SEQUENCE [LARGE SCALE GENOMIC DNA]</scope>
    <source>
        <strain evidence="2">husup-a2</strain>
    </source>
</reference>
<dbReference type="EMBL" id="BAOS01000013">
    <property type="protein sequence ID" value="GAX60586.1"/>
    <property type="molecule type" value="Genomic_DNA"/>
</dbReference>
<keyword evidence="1" id="KW-0413">Isomerase</keyword>
<proteinExistence type="predicted"/>
<dbReference type="Proteomes" id="UP000218542">
    <property type="component" value="Unassembled WGS sequence"/>
</dbReference>
<keyword evidence="2" id="KW-1185">Reference proteome</keyword>
<dbReference type="AlphaFoldDB" id="A0A286TXI4"/>
<dbReference type="PROSITE" id="PS51257">
    <property type="entry name" value="PROKAR_LIPOPROTEIN"/>
    <property type="match status" value="1"/>
</dbReference>
<evidence type="ECO:0000313" key="1">
    <source>
        <dbReference type="EMBL" id="GAX60586.1"/>
    </source>
</evidence>
<sequence length="252" mass="28676">MDNTFKYFFALLLIAVLFAGCKTGEEPVSELPEFYSWDEITKEDKEDTGYGVYTYVLFGRRVDNPGALDPETRERYLSLLNSVIGSADYGGKDGTRRMKKGLSNVFYLPAKIYFKATGLKPKAQYYAREIYDSNLSTYLLATLRKATENTEIRQQFTTGPGPFLISTLQPIGQYHGKEFSRNSVNNQKTTSVMLYANLSKTNPDNMKEIVSTYKRYIKEAKDDAEKLKPLQLSLVDLVQNANENLQSVKIRL</sequence>
<dbReference type="RefSeq" id="WP_096893984.1">
    <property type="nucleotide sequence ID" value="NZ_BAOS01000013.1"/>
</dbReference>
<comment type="caution">
    <text evidence="1">The sequence shown here is derived from an EMBL/GenBank/DDBJ whole genome shotgun (WGS) entry which is preliminary data.</text>
</comment>